<protein>
    <submittedName>
        <fullName evidence="1">Uncharacterized protein</fullName>
    </submittedName>
</protein>
<dbReference type="AlphaFoldDB" id="A0A2P2NP19"/>
<accession>A0A2P2NP19</accession>
<sequence>MEINDFSTSKENKEFIFIRTAQKIHLWSPSRHSLWKHYYLIIQEH</sequence>
<dbReference type="EMBL" id="GGEC01063765">
    <property type="protein sequence ID" value="MBX44249.1"/>
    <property type="molecule type" value="Transcribed_RNA"/>
</dbReference>
<name>A0A2P2NP19_RHIMU</name>
<evidence type="ECO:0000313" key="1">
    <source>
        <dbReference type="EMBL" id="MBX44249.1"/>
    </source>
</evidence>
<reference evidence="1" key="1">
    <citation type="submission" date="2018-02" db="EMBL/GenBank/DDBJ databases">
        <title>Rhizophora mucronata_Transcriptome.</title>
        <authorList>
            <person name="Meera S.P."/>
            <person name="Sreeshan A."/>
            <person name="Augustine A."/>
        </authorList>
    </citation>
    <scope>NUCLEOTIDE SEQUENCE</scope>
    <source>
        <tissue evidence="1">Leaf</tissue>
    </source>
</reference>
<proteinExistence type="predicted"/>
<organism evidence="1">
    <name type="scientific">Rhizophora mucronata</name>
    <name type="common">Asiatic mangrove</name>
    <dbReference type="NCBI Taxonomy" id="61149"/>
    <lineage>
        <taxon>Eukaryota</taxon>
        <taxon>Viridiplantae</taxon>
        <taxon>Streptophyta</taxon>
        <taxon>Embryophyta</taxon>
        <taxon>Tracheophyta</taxon>
        <taxon>Spermatophyta</taxon>
        <taxon>Magnoliopsida</taxon>
        <taxon>eudicotyledons</taxon>
        <taxon>Gunneridae</taxon>
        <taxon>Pentapetalae</taxon>
        <taxon>rosids</taxon>
        <taxon>fabids</taxon>
        <taxon>Malpighiales</taxon>
        <taxon>Rhizophoraceae</taxon>
        <taxon>Rhizophora</taxon>
    </lineage>
</organism>